<accession>A0A9P0Z1Z7</accession>
<feature type="chain" id="PRO_5040175231" description="DUF1664 domain-containing protein" evidence="1">
    <location>
        <begin position="23"/>
        <end position="359"/>
    </location>
</feature>
<protein>
    <recommendedName>
        <fullName evidence="2">DUF1664 domain-containing protein</fullName>
    </recommendedName>
</protein>
<evidence type="ECO:0000313" key="3">
    <source>
        <dbReference type="EMBL" id="CAH9083872.1"/>
    </source>
</evidence>
<reference evidence="3" key="1">
    <citation type="submission" date="2022-07" db="EMBL/GenBank/DDBJ databases">
        <authorList>
            <person name="Macas J."/>
            <person name="Novak P."/>
            <person name="Neumann P."/>
        </authorList>
    </citation>
    <scope>NUCLEOTIDE SEQUENCE</scope>
</reference>
<keyword evidence="4" id="KW-1185">Reference proteome</keyword>
<evidence type="ECO:0000313" key="4">
    <source>
        <dbReference type="Proteomes" id="UP001152484"/>
    </source>
</evidence>
<dbReference type="AlphaFoldDB" id="A0A9P0Z1Z7"/>
<name>A0A9P0Z1Z7_CUSEU</name>
<dbReference type="OrthoDB" id="544175at2759"/>
<proteinExistence type="predicted"/>
<feature type="domain" description="DUF1664" evidence="2">
    <location>
        <begin position="92"/>
        <end position="208"/>
    </location>
</feature>
<gene>
    <name evidence="3" type="ORF">CEURO_LOCUS8784</name>
</gene>
<organism evidence="3 4">
    <name type="scientific">Cuscuta europaea</name>
    <name type="common">European dodder</name>
    <dbReference type="NCBI Taxonomy" id="41803"/>
    <lineage>
        <taxon>Eukaryota</taxon>
        <taxon>Viridiplantae</taxon>
        <taxon>Streptophyta</taxon>
        <taxon>Embryophyta</taxon>
        <taxon>Tracheophyta</taxon>
        <taxon>Spermatophyta</taxon>
        <taxon>Magnoliopsida</taxon>
        <taxon>eudicotyledons</taxon>
        <taxon>Gunneridae</taxon>
        <taxon>Pentapetalae</taxon>
        <taxon>asterids</taxon>
        <taxon>lamiids</taxon>
        <taxon>Solanales</taxon>
        <taxon>Convolvulaceae</taxon>
        <taxon>Cuscuteae</taxon>
        <taxon>Cuscuta</taxon>
        <taxon>Cuscuta subgen. Cuscuta</taxon>
    </lineage>
</organism>
<dbReference type="EMBL" id="CAMAPE010000017">
    <property type="protein sequence ID" value="CAH9083872.1"/>
    <property type="molecule type" value="Genomic_DNA"/>
</dbReference>
<dbReference type="InterPro" id="IPR012458">
    <property type="entry name" value="DUF1664"/>
</dbReference>
<dbReference type="Proteomes" id="UP001152484">
    <property type="component" value="Unassembled WGS sequence"/>
</dbReference>
<dbReference type="PANTHER" id="PTHR47289">
    <property type="entry name" value="TRANSCRIPTION FACTOR, PUTATIVE (DUF1664)-RELATED"/>
    <property type="match status" value="1"/>
</dbReference>
<comment type="caution">
    <text evidence="3">The sequence shown here is derived from an EMBL/GenBank/DDBJ whole genome shotgun (WGS) entry which is preliminary data.</text>
</comment>
<dbReference type="PANTHER" id="PTHR47289:SF2">
    <property type="entry name" value="TRANSCRIPTION FACTOR, PUTATIVE (DUF1664)-RELATED"/>
    <property type="match status" value="1"/>
</dbReference>
<keyword evidence="1" id="KW-0732">Signal</keyword>
<dbReference type="Pfam" id="PF07889">
    <property type="entry name" value="DUF1664"/>
    <property type="match status" value="1"/>
</dbReference>
<evidence type="ECO:0000259" key="2">
    <source>
        <dbReference type="Pfam" id="PF07889"/>
    </source>
</evidence>
<sequence length="359" mass="39066">MALPLGKVAFLFGTGVVVSALAKESSFSDYLSGAFKVFFKQIKEDSSKNSNHKPRSDALLQQVNRLQEELRLLASNRSVTVVTSYGSGSSGKYGLILVVVVVGYGYIWWKGWKLSDFMFATRRGLADACTSVSKQLESVNASVSATRHHISSRIDRVDCKVDECTDYTAAIKEEVSEFQGKVKMVDSNLQSVQLVVQTLETKISRIELIQNDTIFGVRDLVTYAKNLENERDKEQIEASTSCLTRPALELPEVTASTMACPLLPSANVEPLSPSVSNGLQKESLLAVLSSSGVKIHRGLLDVEVMTSRSSSIPSRVTSAPPTPLCFNTRNSTSALFGRTLSASAVDFLTRSRGSCQTSK</sequence>
<evidence type="ECO:0000256" key="1">
    <source>
        <dbReference type="SAM" id="SignalP"/>
    </source>
</evidence>
<feature type="signal peptide" evidence="1">
    <location>
        <begin position="1"/>
        <end position="22"/>
    </location>
</feature>